<evidence type="ECO:0000256" key="6">
    <source>
        <dbReference type="ARBA" id="ARBA00023242"/>
    </source>
</evidence>
<evidence type="ECO:0000259" key="9">
    <source>
        <dbReference type="SMART" id="SM01031"/>
    </source>
</evidence>
<feature type="compositionally biased region" description="Basic residues" evidence="7">
    <location>
        <begin position="414"/>
        <end position="427"/>
    </location>
</feature>
<dbReference type="Pfam" id="PF03835">
    <property type="entry name" value="Rad4"/>
    <property type="match status" value="1"/>
</dbReference>
<dbReference type="PANTHER" id="PTHR12135">
    <property type="entry name" value="DNA REPAIR PROTEIN XP-C / RAD4"/>
    <property type="match status" value="1"/>
</dbReference>
<comment type="similarity">
    <text evidence="2">Belongs to the XPC family.</text>
</comment>
<dbReference type="Proteomes" id="UP001359485">
    <property type="component" value="Unassembled WGS sequence"/>
</dbReference>
<dbReference type="InterPro" id="IPR018326">
    <property type="entry name" value="Rad4_beta-hairpin_dom1"/>
</dbReference>
<keyword evidence="3" id="KW-0227">DNA damage</keyword>
<evidence type="ECO:0000313" key="12">
    <source>
        <dbReference type="Proteomes" id="UP001359485"/>
    </source>
</evidence>
<dbReference type="InterPro" id="IPR004583">
    <property type="entry name" value="DNA_repair_Rad4"/>
</dbReference>
<comment type="caution">
    <text evidence="11">The sequence shown here is derived from an EMBL/GenBank/DDBJ whole genome shotgun (WGS) entry which is preliminary data.</text>
</comment>
<dbReference type="Gene3D" id="2.20.20.110">
    <property type="entry name" value="Rad4, beta-hairpin domain BHD1"/>
    <property type="match status" value="1"/>
</dbReference>
<evidence type="ECO:0000259" key="8">
    <source>
        <dbReference type="SMART" id="SM01030"/>
    </source>
</evidence>
<proteinExistence type="inferred from homology"/>
<evidence type="ECO:0000256" key="2">
    <source>
        <dbReference type="ARBA" id="ARBA00009525"/>
    </source>
</evidence>
<evidence type="ECO:0000256" key="7">
    <source>
        <dbReference type="SAM" id="MobiDB-lite"/>
    </source>
</evidence>
<gene>
    <name evidence="11" type="ORF">RUM44_008141</name>
</gene>
<keyword evidence="12" id="KW-1185">Reference proteome</keyword>
<dbReference type="SUPFAM" id="SSF54001">
    <property type="entry name" value="Cysteine proteinases"/>
    <property type="match status" value="1"/>
</dbReference>
<accession>A0ABR1B998</accession>
<reference evidence="11 12" key="1">
    <citation type="submission" date="2023-09" db="EMBL/GenBank/DDBJ databases">
        <title>Genomes of two closely related lineages of the louse Polyplax serrata with different host specificities.</title>
        <authorList>
            <person name="Martinu J."/>
            <person name="Tarabai H."/>
            <person name="Stefka J."/>
            <person name="Hypsa V."/>
        </authorList>
    </citation>
    <scope>NUCLEOTIDE SEQUENCE [LARGE SCALE GENOMIC DNA]</scope>
    <source>
        <strain evidence="11">98ZLc_SE</strain>
    </source>
</reference>
<dbReference type="InterPro" id="IPR038765">
    <property type="entry name" value="Papain-like_cys_pep_sf"/>
</dbReference>
<evidence type="ECO:0000256" key="5">
    <source>
        <dbReference type="ARBA" id="ARBA00023204"/>
    </source>
</evidence>
<dbReference type="SMART" id="SM01031">
    <property type="entry name" value="BHD_2"/>
    <property type="match status" value="1"/>
</dbReference>
<name>A0ABR1B998_POLSC</name>
<evidence type="ECO:0000313" key="11">
    <source>
        <dbReference type="EMBL" id="KAK6637719.1"/>
    </source>
</evidence>
<feature type="compositionally biased region" description="Basic and acidic residues" evidence="7">
    <location>
        <begin position="467"/>
        <end position="476"/>
    </location>
</feature>
<dbReference type="InterPro" id="IPR018325">
    <property type="entry name" value="Rad4/PNGase_transGLS-fold"/>
</dbReference>
<feature type="region of interest" description="Disordered" evidence="7">
    <location>
        <begin position="1"/>
        <end position="144"/>
    </location>
</feature>
<dbReference type="Pfam" id="PF10405">
    <property type="entry name" value="BHD_3"/>
    <property type="match status" value="1"/>
</dbReference>
<dbReference type="Gene3D" id="3.30.70.2460">
    <property type="entry name" value="Rad4, beta-hairpin domain BHD3"/>
    <property type="match status" value="1"/>
</dbReference>
<feature type="domain" description="Rad4 beta-hairpin" evidence="9">
    <location>
        <begin position="631"/>
        <end position="687"/>
    </location>
</feature>
<feature type="compositionally biased region" description="Low complexity" evidence="7">
    <location>
        <begin position="49"/>
        <end position="62"/>
    </location>
</feature>
<dbReference type="SMART" id="SM01030">
    <property type="entry name" value="BHD_1"/>
    <property type="match status" value="1"/>
</dbReference>
<sequence length="818" mass="94246">MPPLIRKRPSATENDLNKQSCSESKKKRISEDRTPRRNVQKKISDRHSSQSSSSSPSLAKSNVRIREPATPKSTTKRKVKKREEPLKEETPLSTKNLDDMNISQLLALGERSQQPQFANENRCTDQSESDTDDDFEEVKYSQTRTPEIPREGVSVILQVPHMKRRNKMATDAENHIKRELNRVKKGIQLLMHKVHVLCWIAHIKYINNVLNSPVVMESYIVFVKSKNLYPSKYSDLNYLEGVLKWFHKNFKLESKELNIQCTGDIIKDLPYQIEKKTAYSSRDFTLMFIVFLRILGLKARIIMSFQVIPMRPSLSELLAYGKTDVADAGKEGTSKLPNNQAAKDEKQKCNRNLDLTEKDIKQKIKSSTNCDSDSDDDFRKKKPKLKKSNAGREKKGSNGDTTKVNVNGKSIKSVGKKISKSKGKKSHNNGGNCDEDNAAEDDDFLSESLQKAEKKKPSKQSPSTSEESVRQKEKSDLWTEVYLESEEKWISVDVPRQKVHCINELHSRTTRPVLYIIACNNDSTLKDVTKRYVPNWHSETKKKRVDDEWWTETMKPYLPPRTAQDREEDEEIAQQLQDKPLPSAISEFKDHPLYALKRHLLKFEAIYPPEAPTLGFIRGEPVYARECVHTLHSREMWYKQARVVRLKEEPYKIVKARPKYDKMTGEIKKDLPLELFGYWQTEEYIPPIAVDGKVPRNEYGNVDLFKPCMLPIGTVHLQIPALNKVARKLGIDCAPATVGFDFHSGGSHPVFDGFVVCQEFKEILLDTWNKEIDESVKKSEEKKEKRIYGNWKRLIRGLLIREKLKLKYSFGESQDTSQ</sequence>
<protein>
    <submittedName>
        <fullName evidence="11">Uncharacterized protein</fullName>
    </submittedName>
</protein>
<feature type="compositionally biased region" description="Basic and acidic residues" evidence="7">
    <location>
        <begin position="81"/>
        <end position="90"/>
    </location>
</feature>
<keyword evidence="6" id="KW-0539">Nucleus</keyword>
<dbReference type="NCBIfam" id="TIGR00605">
    <property type="entry name" value="rad4"/>
    <property type="match status" value="1"/>
</dbReference>
<dbReference type="SMART" id="SM01032">
    <property type="entry name" value="BHD_3"/>
    <property type="match status" value="1"/>
</dbReference>
<dbReference type="Gene3D" id="3.90.260.10">
    <property type="entry name" value="Transglutaminase-like"/>
    <property type="match status" value="1"/>
</dbReference>
<dbReference type="Pfam" id="PF10403">
    <property type="entry name" value="BHD_1"/>
    <property type="match status" value="1"/>
</dbReference>
<evidence type="ECO:0000259" key="10">
    <source>
        <dbReference type="SMART" id="SM01032"/>
    </source>
</evidence>
<feature type="region of interest" description="Disordered" evidence="7">
    <location>
        <begin position="365"/>
        <end position="476"/>
    </location>
</feature>
<feature type="compositionally biased region" description="Polar residues" evidence="7">
    <location>
        <begin position="111"/>
        <end position="126"/>
    </location>
</feature>
<evidence type="ECO:0000256" key="3">
    <source>
        <dbReference type="ARBA" id="ARBA00022763"/>
    </source>
</evidence>
<feature type="compositionally biased region" description="Acidic residues" evidence="7">
    <location>
        <begin position="127"/>
        <end position="136"/>
    </location>
</feature>
<dbReference type="InterPro" id="IPR018327">
    <property type="entry name" value="BHD_2"/>
</dbReference>
<feature type="domain" description="Rad4 beta-hairpin" evidence="10">
    <location>
        <begin position="694"/>
        <end position="768"/>
    </location>
</feature>
<comment type="subcellular location">
    <subcellularLocation>
        <location evidence="1">Nucleus</location>
    </subcellularLocation>
</comment>
<dbReference type="EMBL" id="JAWJWF010000002">
    <property type="protein sequence ID" value="KAK6637719.1"/>
    <property type="molecule type" value="Genomic_DNA"/>
</dbReference>
<dbReference type="Pfam" id="PF10404">
    <property type="entry name" value="BHD_2"/>
    <property type="match status" value="1"/>
</dbReference>
<feature type="domain" description="Rad4 beta-hairpin" evidence="8">
    <location>
        <begin position="577"/>
        <end position="629"/>
    </location>
</feature>
<keyword evidence="4" id="KW-0238">DNA-binding</keyword>
<dbReference type="InterPro" id="IPR042488">
    <property type="entry name" value="Rad4_BHD3_sf"/>
</dbReference>
<feature type="compositionally biased region" description="Polar residues" evidence="7">
    <location>
        <begin position="11"/>
        <end position="22"/>
    </location>
</feature>
<dbReference type="InterPro" id="IPR018328">
    <property type="entry name" value="Rad4_beta-hairpin_dom3"/>
</dbReference>
<evidence type="ECO:0000256" key="1">
    <source>
        <dbReference type="ARBA" id="ARBA00004123"/>
    </source>
</evidence>
<feature type="compositionally biased region" description="Acidic residues" evidence="7">
    <location>
        <begin position="433"/>
        <end position="445"/>
    </location>
</feature>
<dbReference type="PANTHER" id="PTHR12135:SF0">
    <property type="entry name" value="DNA REPAIR PROTEIN COMPLEMENTING XP-C CELLS"/>
    <property type="match status" value="1"/>
</dbReference>
<feature type="compositionally biased region" description="Basic residues" evidence="7">
    <location>
        <begin position="380"/>
        <end position="389"/>
    </location>
</feature>
<evidence type="ECO:0000256" key="4">
    <source>
        <dbReference type="ARBA" id="ARBA00023125"/>
    </source>
</evidence>
<dbReference type="InterPro" id="IPR036985">
    <property type="entry name" value="Transglutaminase-like_sf"/>
</dbReference>
<organism evidence="11 12">
    <name type="scientific">Polyplax serrata</name>
    <name type="common">Common mouse louse</name>
    <dbReference type="NCBI Taxonomy" id="468196"/>
    <lineage>
        <taxon>Eukaryota</taxon>
        <taxon>Metazoa</taxon>
        <taxon>Ecdysozoa</taxon>
        <taxon>Arthropoda</taxon>
        <taxon>Hexapoda</taxon>
        <taxon>Insecta</taxon>
        <taxon>Pterygota</taxon>
        <taxon>Neoptera</taxon>
        <taxon>Paraneoptera</taxon>
        <taxon>Psocodea</taxon>
        <taxon>Troctomorpha</taxon>
        <taxon>Phthiraptera</taxon>
        <taxon>Anoplura</taxon>
        <taxon>Polyplacidae</taxon>
        <taxon>Polyplax</taxon>
    </lineage>
</organism>
<dbReference type="InterPro" id="IPR018026">
    <property type="entry name" value="DNA_repair_Rad4-like"/>
</dbReference>
<keyword evidence="5" id="KW-0234">DNA repair</keyword>